<dbReference type="EMBL" id="MLJW01000672">
    <property type="protein sequence ID" value="OIQ83782.1"/>
    <property type="molecule type" value="Genomic_DNA"/>
</dbReference>
<sequence length="62" mass="6965">MFGAAAARLADFPRLGKPGMIAGTRELIVHESYRLICEVDELDEVVWVLALVHTARRRPPLH</sequence>
<name>A0A1J5QJW9_9ZZZZ</name>
<gene>
    <name evidence="2" type="ORF">GALL_344000</name>
</gene>
<reference evidence="2" key="1">
    <citation type="submission" date="2016-10" db="EMBL/GenBank/DDBJ databases">
        <title>Sequence of Gallionella enrichment culture.</title>
        <authorList>
            <person name="Poehlein A."/>
            <person name="Muehling M."/>
            <person name="Daniel R."/>
        </authorList>
    </citation>
    <scope>NUCLEOTIDE SEQUENCE</scope>
</reference>
<dbReference type="InterPro" id="IPR035093">
    <property type="entry name" value="RelE/ParE_toxin_dom_sf"/>
</dbReference>
<evidence type="ECO:0000256" key="1">
    <source>
        <dbReference type="ARBA" id="ARBA00022649"/>
    </source>
</evidence>
<dbReference type="Pfam" id="PF05016">
    <property type="entry name" value="ParE_toxin"/>
    <property type="match status" value="1"/>
</dbReference>
<organism evidence="2">
    <name type="scientific">mine drainage metagenome</name>
    <dbReference type="NCBI Taxonomy" id="410659"/>
    <lineage>
        <taxon>unclassified sequences</taxon>
        <taxon>metagenomes</taxon>
        <taxon>ecological metagenomes</taxon>
    </lineage>
</organism>
<proteinExistence type="predicted"/>
<accession>A0A1J5QJW9</accession>
<keyword evidence="1" id="KW-1277">Toxin-antitoxin system</keyword>
<evidence type="ECO:0000313" key="2">
    <source>
        <dbReference type="EMBL" id="OIQ83782.1"/>
    </source>
</evidence>
<dbReference type="InterPro" id="IPR007712">
    <property type="entry name" value="RelE/ParE_toxin"/>
</dbReference>
<dbReference type="Gene3D" id="3.30.2310.20">
    <property type="entry name" value="RelE-like"/>
    <property type="match status" value="1"/>
</dbReference>
<comment type="caution">
    <text evidence="2">The sequence shown here is derived from an EMBL/GenBank/DDBJ whole genome shotgun (WGS) entry which is preliminary data.</text>
</comment>
<dbReference type="AlphaFoldDB" id="A0A1J5QJW9"/>
<protein>
    <submittedName>
        <fullName evidence="2">Plasmid stabilization system protein</fullName>
    </submittedName>
</protein>